<dbReference type="GO" id="GO:0009036">
    <property type="term" value="F:type II site-specific deoxyribonuclease activity"/>
    <property type="evidence" value="ECO:0007669"/>
    <property type="project" value="InterPro"/>
</dbReference>
<keyword evidence="2" id="KW-1185">Reference proteome</keyword>
<gene>
    <name evidence="1" type="ORF">HZR21_05250</name>
</gene>
<dbReference type="Pfam" id="PF09570">
    <property type="entry name" value="RE_SinI"/>
    <property type="match status" value="1"/>
</dbReference>
<protein>
    <submittedName>
        <fullName evidence="1">SinI family restriction endonuclease</fullName>
    </submittedName>
</protein>
<keyword evidence="1" id="KW-0255">Endonuclease</keyword>
<reference evidence="1 2" key="1">
    <citation type="submission" date="2020-07" db="EMBL/GenBank/DDBJ databases">
        <authorList>
            <person name="Hilgarth M."/>
            <person name="Werum V."/>
            <person name="Vogel R.F."/>
        </authorList>
    </citation>
    <scope>NUCLEOTIDE SEQUENCE [LARGE SCALE GENOMIC DNA]</scope>
    <source>
        <strain evidence="1 2">DSM 28961</strain>
    </source>
</reference>
<keyword evidence="1" id="KW-0378">Hydrolase</keyword>
<proteinExistence type="predicted"/>
<dbReference type="GO" id="GO:0009307">
    <property type="term" value="P:DNA restriction-modification system"/>
    <property type="evidence" value="ECO:0007669"/>
    <property type="project" value="InterPro"/>
</dbReference>
<comment type="caution">
    <text evidence="1">The sequence shown here is derived from an EMBL/GenBank/DDBJ whole genome shotgun (WGS) entry which is preliminary data.</text>
</comment>
<dbReference type="Proteomes" id="UP000530186">
    <property type="component" value="Unassembled WGS sequence"/>
</dbReference>
<evidence type="ECO:0000313" key="2">
    <source>
        <dbReference type="Proteomes" id="UP000530186"/>
    </source>
</evidence>
<organism evidence="1 2">
    <name type="scientific">Pseudolactococcus laudensis</name>
    <dbReference type="NCBI Taxonomy" id="1494461"/>
    <lineage>
        <taxon>Bacteria</taxon>
        <taxon>Bacillati</taxon>
        <taxon>Bacillota</taxon>
        <taxon>Bacilli</taxon>
        <taxon>Lactobacillales</taxon>
        <taxon>Streptococcaceae</taxon>
        <taxon>Pseudolactococcus</taxon>
    </lineage>
</organism>
<evidence type="ECO:0000313" key="1">
    <source>
        <dbReference type="EMBL" id="MBA0016557.1"/>
    </source>
</evidence>
<name>A0A7V8SJN6_9LACT</name>
<accession>A0A7V8SJN6</accession>
<dbReference type="RefSeq" id="WP_180746750.1">
    <property type="nucleotide sequence ID" value="NZ_CBCRWQ010000007.1"/>
</dbReference>
<dbReference type="InterPro" id="IPR019070">
    <property type="entry name" value="Restrct_endonuc_II_SinI"/>
</dbReference>
<sequence length="259" mass="30121">MVKLNINIEDLFSKGLTVDEAYECFNETIGSVESEEYRLNLETLFEYAVATGGSLFIKIRVEETNSLLEMCELYLFQWFKKYVDDRENPALQRPLKVYGERDSALMQRVATNTGDDEETLEKYLFGHFVYMSAENMNGAILEEYLSEVLEPYGWYWCAGSIYRAVDFCYLSQDNIILLQVKNKYNTENSSSSAIRAGTEIKKWNRLKKPRVATGLDIPIPNWRALTELINADDILLELLTEENYLEYIRMNSTRYLDSL</sequence>
<keyword evidence="1" id="KW-0540">Nuclease</keyword>
<dbReference type="AlphaFoldDB" id="A0A7V8SJN6"/>
<dbReference type="GO" id="GO:0003677">
    <property type="term" value="F:DNA binding"/>
    <property type="evidence" value="ECO:0007669"/>
    <property type="project" value="InterPro"/>
</dbReference>
<dbReference type="EMBL" id="JACBNY010000006">
    <property type="protein sequence ID" value="MBA0016557.1"/>
    <property type="molecule type" value="Genomic_DNA"/>
</dbReference>
<dbReference type="GeneID" id="303194922"/>